<gene>
    <name evidence="1" type="ORF">BIN_B_01466</name>
</gene>
<dbReference type="RefSeq" id="WP_232341712.1">
    <property type="nucleotide sequence ID" value="NZ_CP019884.1"/>
</dbReference>
<protein>
    <recommendedName>
        <fullName evidence="2">PPE family protein</fullName>
    </recommendedName>
</protein>
<organism evidence="1">
    <name type="scientific">Mycobacterium kansasii</name>
    <dbReference type="NCBI Taxonomy" id="1768"/>
    <lineage>
        <taxon>Bacteria</taxon>
        <taxon>Bacillati</taxon>
        <taxon>Actinomycetota</taxon>
        <taxon>Actinomycetes</taxon>
        <taxon>Mycobacteriales</taxon>
        <taxon>Mycobacteriaceae</taxon>
        <taxon>Mycobacterium</taxon>
    </lineage>
</organism>
<evidence type="ECO:0000313" key="1">
    <source>
        <dbReference type="EMBL" id="VTO98531.1"/>
    </source>
</evidence>
<proteinExistence type="predicted"/>
<dbReference type="EMBL" id="LR589265">
    <property type="protein sequence ID" value="VTO98531.1"/>
    <property type="molecule type" value="Genomic_DNA"/>
</dbReference>
<evidence type="ECO:0008006" key="2">
    <source>
        <dbReference type="Google" id="ProtNLM"/>
    </source>
</evidence>
<name>A0A653EPG4_MYCKA</name>
<sequence length="190" mass="18549">MLAIDGDSGGTSIHVNIPDTDIGFTIPIDGLPITLTVPLNSELSPIVIEPINIGAIPLDLTLGGETMQLNANLGAGIGPITATLFHLSPVPGFGNSTGSPSSGFFNSGAGGSSGFGNFGDTLSGFWNVGSEGSGFENYGGSLVSGITNLGGALSGIDNTSGLGLALAGLVSGLGNIGSQLSGLFLSGSVP</sequence>
<dbReference type="AlphaFoldDB" id="A0A653EPG4"/>
<accession>A0A653EPG4</accession>
<reference evidence="1" key="1">
    <citation type="submission" date="2019-05" db="EMBL/GenBank/DDBJ databases">
        <authorList>
            <person name="Naeem R."/>
            <person name="Antony C."/>
            <person name="Guan Q."/>
        </authorList>
    </citation>
    <scope>NUCLEOTIDE SEQUENCE</scope>
    <source>
        <strain evidence="1">3</strain>
    </source>
</reference>